<protein>
    <submittedName>
        <fullName evidence="2">DUF1194 domain-containing protein</fullName>
    </submittedName>
</protein>
<sequence>MNWFWYLACRLIKPGVVLAAALVPVPMAAAEDPAEPVDVALVLAVDVSRSMSNEELRLQRQGYAEAIRSPEVLAAVRQGAHQRIAIAMFAWAADFSQQEIFSWRVLETREDAESLADLILASASIPRSRTSISGALQHGVMLLEASPHPALRKVIDVSGDGPNNQGDPVLSARQAALDRGIVINGLPLMTRGGPYTSFDIANLDAYYHDCVIGGPGSFLVPVTSWTQFPVAVRRKLVQEIGGTSPGKRPVQLARDDGDGVDCELGEKRWQQRQWMFDGQ</sequence>
<proteinExistence type="predicted"/>
<dbReference type="EMBL" id="JAHWQX010000001">
    <property type="protein sequence ID" value="MBW3095780.1"/>
    <property type="molecule type" value="Genomic_DNA"/>
</dbReference>
<dbReference type="Pfam" id="PF06707">
    <property type="entry name" value="DUF1194"/>
    <property type="match status" value="1"/>
</dbReference>
<dbReference type="CDD" id="cd00198">
    <property type="entry name" value="vWFA"/>
    <property type="match status" value="1"/>
</dbReference>
<keyword evidence="1" id="KW-0732">Signal</keyword>
<dbReference type="RefSeq" id="WP_219157348.1">
    <property type="nucleotide sequence ID" value="NZ_JAHWQX010000001.1"/>
</dbReference>
<dbReference type="InterPro" id="IPR010607">
    <property type="entry name" value="DUF1194"/>
</dbReference>
<name>A0ABS6WJ17_9HYPH</name>
<organism evidence="2 3">
    <name type="scientific">Pseudohoeflea coraliihabitans</name>
    <dbReference type="NCBI Taxonomy" id="2860393"/>
    <lineage>
        <taxon>Bacteria</taxon>
        <taxon>Pseudomonadati</taxon>
        <taxon>Pseudomonadota</taxon>
        <taxon>Alphaproteobacteria</taxon>
        <taxon>Hyphomicrobiales</taxon>
        <taxon>Rhizobiaceae</taxon>
        <taxon>Pseudohoeflea</taxon>
    </lineage>
</organism>
<evidence type="ECO:0000313" key="2">
    <source>
        <dbReference type="EMBL" id="MBW3095780.1"/>
    </source>
</evidence>
<feature type="chain" id="PRO_5046465435" evidence="1">
    <location>
        <begin position="20"/>
        <end position="279"/>
    </location>
</feature>
<feature type="signal peptide" evidence="1">
    <location>
        <begin position="1"/>
        <end position="19"/>
    </location>
</feature>
<accession>A0ABS6WJ17</accession>
<evidence type="ECO:0000313" key="3">
    <source>
        <dbReference type="Proteomes" id="UP001430804"/>
    </source>
</evidence>
<reference evidence="2" key="1">
    <citation type="submission" date="2021-07" db="EMBL/GenBank/DDBJ databases">
        <title>Pseudohoeflea marina sp. nov. a polyhydroxyalcanoate-producing bacterium.</title>
        <authorList>
            <person name="Zheng W."/>
            <person name="Yu S."/>
            <person name="Huang Y."/>
        </authorList>
    </citation>
    <scope>NUCLEOTIDE SEQUENCE</scope>
    <source>
        <strain evidence="2">DP4N28-3</strain>
    </source>
</reference>
<keyword evidence="3" id="KW-1185">Reference proteome</keyword>
<comment type="caution">
    <text evidence="2">The sequence shown here is derived from an EMBL/GenBank/DDBJ whole genome shotgun (WGS) entry which is preliminary data.</text>
</comment>
<dbReference type="Proteomes" id="UP001430804">
    <property type="component" value="Unassembled WGS sequence"/>
</dbReference>
<evidence type="ECO:0000256" key="1">
    <source>
        <dbReference type="SAM" id="SignalP"/>
    </source>
</evidence>
<gene>
    <name evidence="2" type="ORF">KY465_00645</name>
</gene>